<proteinExistence type="predicted"/>
<dbReference type="PANTHER" id="PTHR42939:SF1">
    <property type="entry name" value="ABC TRANSPORTER ATP-BINDING PROTEIN ALBC-RELATED"/>
    <property type="match status" value="1"/>
</dbReference>
<dbReference type="SUPFAM" id="SSF52540">
    <property type="entry name" value="P-loop containing nucleoside triphosphate hydrolases"/>
    <property type="match status" value="1"/>
</dbReference>
<keyword evidence="1" id="KW-0813">Transport</keyword>
<feature type="domain" description="ABC transporter" evidence="4">
    <location>
        <begin position="8"/>
        <end position="233"/>
    </location>
</feature>
<dbReference type="Pfam" id="PF00005">
    <property type="entry name" value="ABC_tran"/>
    <property type="match status" value="1"/>
</dbReference>
<dbReference type="Proteomes" id="UP001500213">
    <property type="component" value="Unassembled WGS sequence"/>
</dbReference>
<dbReference type="GO" id="GO:0005524">
    <property type="term" value="F:ATP binding"/>
    <property type="evidence" value="ECO:0007669"/>
    <property type="project" value="UniProtKB-KW"/>
</dbReference>
<dbReference type="PROSITE" id="PS50893">
    <property type="entry name" value="ABC_TRANSPORTER_2"/>
    <property type="match status" value="1"/>
</dbReference>
<dbReference type="PANTHER" id="PTHR42939">
    <property type="entry name" value="ABC TRANSPORTER ATP-BINDING PROTEIN ALBC-RELATED"/>
    <property type="match status" value="1"/>
</dbReference>
<keyword evidence="6" id="KW-1185">Reference proteome</keyword>
<dbReference type="InterPro" id="IPR051782">
    <property type="entry name" value="ABC_Transporter_VariousFunc"/>
</dbReference>
<dbReference type="InterPro" id="IPR003593">
    <property type="entry name" value="AAA+_ATPase"/>
</dbReference>
<evidence type="ECO:0000259" key="4">
    <source>
        <dbReference type="PROSITE" id="PS50893"/>
    </source>
</evidence>
<evidence type="ECO:0000256" key="1">
    <source>
        <dbReference type="ARBA" id="ARBA00022448"/>
    </source>
</evidence>
<name>A0ABP8AMF7_9MICO</name>
<dbReference type="CDD" id="cd03230">
    <property type="entry name" value="ABC_DR_subfamily_A"/>
    <property type="match status" value="1"/>
</dbReference>
<evidence type="ECO:0000256" key="3">
    <source>
        <dbReference type="ARBA" id="ARBA00022840"/>
    </source>
</evidence>
<keyword evidence="3 5" id="KW-0067">ATP-binding</keyword>
<dbReference type="RefSeq" id="WP_344774450.1">
    <property type="nucleotide sequence ID" value="NZ_BAABBX010000006.1"/>
</dbReference>
<evidence type="ECO:0000313" key="5">
    <source>
        <dbReference type="EMBL" id="GAA4186418.1"/>
    </source>
</evidence>
<accession>A0ABP8AMF7</accession>
<evidence type="ECO:0000313" key="6">
    <source>
        <dbReference type="Proteomes" id="UP001500213"/>
    </source>
</evidence>
<organism evidence="5 6">
    <name type="scientific">Gryllotalpicola kribbensis</name>
    <dbReference type="NCBI Taxonomy" id="993084"/>
    <lineage>
        <taxon>Bacteria</taxon>
        <taxon>Bacillati</taxon>
        <taxon>Actinomycetota</taxon>
        <taxon>Actinomycetes</taxon>
        <taxon>Micrococcales</taxon>
        <taxon>Microbacteriaceae</taxon>
        <taxon>Gryllotalpicola</taxon>
    </lineage>
</organism>
<evidence type="ECO:0000256" key="2">
    <source>
        <dbReference type="ARBA" id="ARBA00022741"/>
    </source>
</evidence>
<keyword evidence="2" id="KW-0547">Nucleotide-binding</keyword>
<reference evidence="6" key="1">
    <citation type="journal article" date="2019" name="Int. J. Syst. Evol. Microbiol.">
        <title>The Global Catalogue of Microorganisms (GCM) 10K type strain sequencing project: providing services to taxonomists for standard genome sequencing and annotation.</title>
        <authorList>
            <consortium name="The Broad Institute Genomics Platform"/>
            <consortium name="The Broad Institute Genome Sequencing Center for Infectious Disease"/>
            <person name="Wu L."/>
            <person name="Ma J."/>
        </authorList>
    </citation>
    <scope>NUCLEOTIDE SEQUENCE [LARGE SCALE GENOMIC DNA]</scope>
    <source>
        <strain evidence="6">JCM 17593</strain>
    </source>
</reference>
<dbReference type="InterPro" id="IPR003439">
    <property type="entry name" value="ABC_transporter-like_ATP-bd"/>
</dbReference>
<comment type="caution">
    <text evidence="5">The sequence shown here is derived from an EMBL/GenBank/DDBJ whole genome shotgun (WGS) entry which is preliminary data.</text>
</comment>
<dbReference type="SMART" id="SM00382">
    <property type="entry name" value="AAA"/>
    <property type="match status" value="1"/>
</dbReference>
<dbReference type="InterPro" id="IPR027417">
    <property type="entry name" value="P-loop_NTPase"/>
</dbReference>
<gene>
    <name evidence="5" type="ORF">GCM10022288_09940</name>
</gene>
<dbReference type="EMBL" id="BAABBX010000006">
    <property type="protein sequence ID" value="GAA4186418.1"/>
    <property type="molecule type" value="Genomic_DNA"/>
</dbReference>
<protein>
    <submittedName>
        <fullName evidence="5">ABC transporter ATP-binding protein</fullName>
    </submittedName>
</protein>
<sequence length="326" mass="35398">MTDTTPVIEVRDLTKRFGSMAALEQISLTIPTDSITGLLGRNGAGKTTLMHVLTGQDFPTSGDARVFGQTPAENAAVLQHIAFIKESQKYPDDFKPKHVFRTAPWFFENWDADFAAQLVDDFRLPLNRRIKKLSRGQLSAVGVIVGLASRAPLTFFDEPYLGLDAVARQIFYDRLLADYAEFPRTIVLSTHLIDEVANLLEHVVVIDQGRIILDAPADELRGRAAGIVGAQADVDAFATRHRLEVLQREELGGTASVLVDGIDEVVRLDALNSGLQLTPVSLQQLIVRRTGGTLGGADATAAAPLEGGATRAGFRARTRSREGASR</sequence>
<dbReference type="Gene3D" id="3.40.50.300">
    <property type="entry name" value="P-loop containing nucleotide triphosphate hydrolases"/>
    <property type="match status" value="1"/>
</dbReference>